<evidence type="ECO:0000256" key="1">
    <source>
        <dbReference type="SAM" id="MobiDB-lite"/>
    </source>
</evidence>
<proteinExistence type="predicted"/>
<comment type="caution">
    <text evidence="3">The sequence shown here is derived from an EMBL/GenBank/DDBJ whole genome shotgun (WGS) entry which is preliminary data.</text>
</comment>
<evidence type="ECO:0000256" key="2">
    <source>
        <dbReference type="SAM" id="SignalP"/>
    </source>
</evidence>
<feature type="signal peptide" evidence="2">
    <location>
        <begin position="1"/>
        <end position="27"/>
    </location>
</feature>
<keyword evidence="2" id="KW-0732">Signal</keyword>
<feature type="chain" id="PRO_5046554888" evidence="2">
    <location>
        <begin position="28"/>
        <end position="58"/>
    </location>
</feature>
<organism evidence="3 4">
    <name type="scientific">Floridaenema fluviatile BLCC-F154</name>
    <dbReference type="NCBI Taxonomy" id="3153640"/>
    <lineage>
        <taxon>Bacteria</taxon>
        <taxon>Bacillati</taxon>
        <taxon>Cyanobacteriota</taxon>
        <taxon>Cyanophyceae</taxon>
        <taxon>Oscillatoriophycideae</taxon>
        <taxon>Aerosakkonematales</taxon>
        <taxon>Aerosakkonemataceae</taxon>
        <taxon>Floridanema</taxon>
        <taxon>Floridanema fluviatile</taxon>
    </lineage>
</organism>
<sequence length="58" mass="6084">MTLTFSILSAFTLVLGLQLTNIYVAAAATGDIHSLTQIQEYEPPNEGGPDSSQGSGTR</sequence>
<dbReference type="EMBL" id="JBHFNS010000094">
    <property type="protein sequence ID" value="MFB2939410.1"/>
    <property type="molecule type" value="Genomic_DNA"/>
</dbReference>
<dbReference type="RefSeq" id="WP_413260877.1">
    <property type="nucleotide sequence ID" value="NZ_JBHFNS010000094.1"/>
</dbReference>
<accession>A0ABV4YKP3</accession>
<feature type="region of interest" description="Disordered" evidence="1">
    <location>
        <begin position="37"/>
        <end position="58"/>
    </location>
</feature>
<dbReference type="Proteomes" id="UP001576776">
    <property type="component" value="Unassembled WGS sequence"/>
</dbReference>
<gene>
    <name evidence="3" type="ORF">ACE1B6_29505</name>
</gene>
<protein>
    <submittedName>
        <fullName evidence="3">Uncharacterized protein</fullName>
    </submittedName>
</protein>
<name>A0ABV4YKP3_9CYAN</name>
<reference evidence="3 4" key="1">
    <citation type="submission" date="2024-09" db="EMBL/GenBank/DDBJ databases">
        <title>Floridaenema gen nov. (Aerosakkonemataceae, Aerosakkonematales ord. nov., Cyanobacteria) from benthic tropical and subtropical fresh waters, with the description of four new species.</title>
        <authorList>
            <person name="Moretto J.A."/>
            <person name="Berthold D.E."/>
            <person name="Lefler F.W."/>
            <person name="Huang I.-S."/>
            <person name="Laughinghouse H. IV."/>
        </authorList>
    </citation>
    <scope>NUCLEOTIDE SEQUENCE [LARGE SCALE GENOMIC DNA]</scope>
    <source>
        <strain evidence="3 4">BLCC-F154</strain>
    </source>
</reference>
<evidence type="ECO:0000313" key="4">
    <source>
        <dbReference type="Proteomes" id="UP001576776"/>
    </source>
</evidence>
<evidence type="ECO:0000313" key="3">
    <source>
        <dbReference type="EMBL" id="MFB2939410.1"/>
    </source>
</evidence>
<keyword evidence="4" id="KW-1185">Reference proteome</keyword>